<evidence type="ECO:0000313" key="2">
    <source>
        <dbReference type="EMBL" id="MDT0675530.1"/>
    </source>
</evidence>
<sequence length="79" mass="8831">MEQTKRTTKMKNKKLISGIAMVPLPVLVFLSIDEALFQSGGFLFTLKLAILWTLVSIGIIVTTILLQNNQKTITLKVKK</sequence>
<gene>
    <name evidence="2" type="ORF">RM539_02910</name>
</gene>
<proteinExistence type="predicted"/>
<accession>A0ABU3D2E9</accession>
<dbReference type="Proteomes" id="UP001262582">
    <property type="component" value="Unassembled WGS sequence"/>
</dbReference>
<dbReference type="EMBL" id="JAVRHK010000002">
    <property type="protein sequence ID" value="MDT0675530.1"/>
    <property type="molecule type" value="Genomic_DNA"/>
</dbReference>
<name>A0ABU3D2E9_9FLAO</name>
<feature type="transmembrane region" description="Helical" evidence="1">
    <location>
        <begin position="44"/>
        <end position="66"/>
    </location>
</feature>
<dbReference type="RefSeq" id="WP_286761825.1">
    <property type="nucleotide sequence ID" value="NZ_JAVRHK010000002.1"/>
</dbReference>
<comment type="caution">
    <text evidence="2">The sequence shown here is derived from an EMBL/GenBank/DDBJ whole genome shotgun (WGS) entry which is preliminary data.</text>
</comment>
<organism evidence="2 3">
    <name type="scientific">Autumnicola musiva</name>
    <dbReference type="NCBI Taxonomy" id="3075589"/>
    <lineage>
        <taxon>Bacteria</taxon>
        <taxon>Pseudomonadati</taxon>
        <taxon>Bacteroidota</taxon>
        <taxon>Flavobacteriia</taxon>
        <taxon>Flavobacteriales</taxon>
        <taxon>Flavobacteriaceae</taxon>
        <taxon>Autumnicola</taxon>
    </lineage>
</organism>
<evidence type="ECO:0000256" key="1">
    <source>
        <dbReference type="SAM" id="Phobius"/>
    </source>
</evidence>
<reference evidence="2 3" key="1">
    <citation type="submission" date="2023-09" db="EMBL/GenBank/DDBJ databases">
        <authorList>
            <person name="Rey-Velasco X."/>
        </authorList>
    </citation>
    <scope>NUCLEOTIDE SEQUENCE [LARGE SCALE GENOMIC DNA]</scope>
    <source>
        <strain evidence="2 3">F117</strain>
    </source>
</reference>
<feature type="transmembrane region" description="Helical" evidence="1">
    <location>
        <begin position="15"/>
        <end position="32"/>
    </location>
</feature>
<keyword evidence="1" id="KW-1133">Transmembrane helix</keyword>
<keyword evidence="3" id="KW-1185">Reference proteome</keyword>
<keyword evidence="1" id="KW-0812">Transmembrane</keyword>
<evidence type="ECO:0000313" key="3">
    <source>
        <dbReference type="Proteomes" id="UP001262582"/>
    </source>
</evidence>
<keyword evidence="1" id="KW-0472">Membrane</keyword>
<protein>
    <submittedName>
        <fullName evidence="2">Uncharacterized protein</fullName>
    </submittedName>
</protein>